<proteinExistence type="predicted"/>
<evidence type="ECO:0000313" key="4">
    <source>
        <dbReference type="Proteomes" id="UP000198707"/>
    </source>
</evidence>
<dbReference type="InterPro" id="IPR025646">
    <property type="entry name" value="DUF4350"/>
</dbReference>
<sequence length="473" mass="49873">MTARRARRRHRILIPVLLGTLLLAVTLVSREIDQPDQTDRGFLSPVVTGDDGGSRLAESLARRGIVVQRETDTIRALLATRPGSATLFVPAPGLLHPRTVSYLGLLPAGTRLVLVDPPRRVLDAAGLPLRPAGRRWATRALTPHAGGRPCPLAEVAPAGMAAVARQRYAPTSTPESVDLCYAGGLARLPGPAESVVVGASDPFRNGRIDEWDNHTFATGLLATAGRVVWLDLDGPAPPPPEPSRAPTSQLPESSGDGYGEPDDREQPGDGDLDENPPRGRPGGDASGPGGPDRDGSANPLWSAFPPWFWALLLQLALAALLIAAGRARRLGPPTPEPLPVTVPAAETVLGRARLYQRARARDSAARTLRDAARSRLAGRLHLPADTPPATVAAAVAAGTGDRPDTIHELLYGDAPQTDRDLLELAGDLNRTTRDSTPFSAPPPQPAPPHAAGTATEPAHPARLPKPRSEGDTR</sequence>
<feature type="compositionally biased region" description="Gly residues" evidence="1">
    <location>
        <begin position="280"/>
        <end position="290"/>
    </location>
</feature>
<feature type="region of interest" description="Disordered" evidence="1">
    <location>
        <begin position="231"/>
        <end position="298"/>
    </location>
</feature>
<dbReference type="STRING" id="1144548.SAMN05443287_105380"/>
<keyword evidence="4" id="KW-1185">Reference proteome</keyword>
<dbReference type="AlphaFoldDB" id="A0A1H7A1R8"/>
<feature type="compositionally biased region" description="Low complexity" evidence="1">
    <location>
        <begin position="449"/>
        <end position="461"/>
    </location>
</feature>
<gene>
    <name evidence="3" type="ORF">SAMN05443287_105380</name>
</gene>
<organism evidence="3 4">
    <name type="scientific">Micromonospora phaseoli</name>
    <dbReference type="NCBI Taxonomy" id="1144548"/>
    <lineage>
        <taxon>Bacteria</taxon>
        <taxon>Bacillati</taxon>
        <taxon>Actinomycetota</taxon>
        <taxon>Actinomycetes</taxon>
        <taxon>Micromonosporales</taxon>
        <taxon>Micromonosporaceae</taxon>
        <taxon>Micromonospora</taxon>
    </lineage>
</organism>
<dbReference type="EMBL" id="FNYV01000005">
    <property type="protein sequence ID" value="SEJ58846.1"/>
    <property type="molecule type" value="Genomic_DNA"/>
</dbReference>
<feature type="compositionally biased region" description="Acidic residues" evidence="1">
    <location>
        <begin position="259"/>
        <end position="274"/>
    </location>
</feature>
<feature type="compositionally biased region" description="Pro residues" evidence="1">
    <location>
        <begin position="439"/>
        <end position="448"/>
    </location>
</feature>
<reference evidence="4" key="1">
    <citation type="submission" date="2016-10" db="EMBL/GenBank/DDBJ databases">
        <authorList>
            <person name="Varghese N."/>
            <person name="Submissions S."/>
        </authorList>
    </citation>
    <scope>NUCLEOTIDE SEQUENCE [LARGE SCALE GENOMIC DNA]</scope>
    <source>
        <strain evidence="4">CGMCC 4.7038</strain>
    </source>
</reference>
<dbReference type="Proteomes" id="UP000198707">
    <property type="component" value="Unassembled WGS sequence"/>
</dbReference>
<feature type="region of interest" description="Disordered" evidence="1">
    <location>
        <begin position="430"/>
        <end position="473"/>
    </location>
</feature>
<name>A0A1H7A1R8_9ACTN</name>
<accession>A0A1H7A1R8</accession>
<evidence type="ECO:0000259" key="2">
    <source>
        <dbReference type="Pfam" id="PF14258"/>
    </source>
</evidence>
<evidence type="ECO:0000256" key="1">
    <source>
        <dbReference type="SAM" id="MobiDB-lite"/>
    </source>
</evidence>
<dbReference type="RefSeq" id="WP_175510374.1">
    <property type="nucleotide sequence ID" value="NZ_BOPI01000011.1"/>
</dbReference>
<dbReference type="Pfam" id="PF14258">
    <property type="entry name" value="DUF4350"/>
    <property type="match status" value="1"/>
</dbReference>
<evidence type="ECO:0000313" key="3">
    <source>
        <dbReference type="EMBL" id="SEJ58846.1"/>
    </source>
</evidence>
<feature type="domain" description="DUF4350" evidence="2">
    <location>
        <begin position="50"/>
        <end position="221"/>
    </location>
</feature>
<protein>
    <recommendedName>
        <fullName evidence="2">DUF4350 domain-containing protein</fullName>
    </recommendedName>
</protein>